<evidence type="ECO:0000256" key="5">
    <source>
        <dbReference type="ARBA" id="ARBA00023014"/>
    </source>
</evidence>
<dbReference type="Pfam" id="PF04879">
    <property type="entry name" value="Molybdop_Fe4S4"/>
    <property type="match status" value="1"/>
</dbReference>
<dbReference type="Gene3D" id="3.40.50.740">
    <property type="match status" value="1"/>
</dbReference>
<keyword evidence="1" id="KW-0004">4Fe-4S</keyword>
<dbReference type="PANTHER" id="PTHR43105:SF9">
    <property type="entry name" value="NADPH-FE(3+) OXIDOREDUCTASE SUBUNIT ALPHA"/>
    <property type="match status" value="1"/>
</dbReference>
<organism evidence="8 9">
    <name type="scientific">Marinobacter lacisalsi</name>
    <dbReference type="NCBI Taxonomy" id="475979"/>
    <lineage>
        <taxon>Bacteria</taxon>
        <taxon>Pseudomonadati</taxon>
        <taxon>Pseudomonadota</taxon>
        <taxon>Gammaproteobacteria</taxon>
        <taxon>Pseudomonadales</taxon>
        <taxon>Marinobacteraceae</taxon>
        <taxon>Marinobacter</taxon>
    </lineage>
</organism>
<dbReference type="Proteomes" id="UP001595798">
    <property type="component" value="Unassembled WGS sequence"/>
</dbReference>
<proteinExistence type="predicted"/>
<evidence type="ECO:0000256" key="4">
    <source>
        <dbReference type="ARBA" id="ARBA00023004"/>
    </source>
</evidence>
<keyword evidence="9" id="KW-1185">Reference proteome</keyword>
<dbReference type="SUPFAM" id="SSF53706">
    <property type="entry name" value="Formate dehydrogenase/DMSO reductase, domains 1-3"/>
    <property type="match status" value="1"/>
</dbReference>
<evidence type="ECO:0000313" key="8">
    <source>
        <dbReference type="EMBL" id="MFC4257858.1"/>
    </source>
</evidence>
<dbReference type="Pfam" id="PF00384">
    <property type="entry name" value="Molybdopterin"/>
    <property type="match status" value="1"/>
</dbReference>
<dbReference type="EMBL" id="JBHSDI010000001">
    <property type="protein sequence ID" value="MFC4257858.1"/>
    <property type="molecule type" value="Genomic_DNA"/>
</dbReference>
<evidence type="ECO:0000313" key="9">
    <source>
        <dbReference type="Proteomes" id="UP001595798"/>
    </source>
</evidence>
<dbReference type="PANTHER" id="PTHR43105">
    <property type="entry name" value="RESPIRATORY NITRATE REDUCTASE"/>
    <property type="match status" value="1"/>
</dbReference>
<sequence length="735" mass="80280">MQTHHRSCTLCEAMCGVTIRHRGDTIVSIEGDPDDPHSRGHICPKGYALQDLHNDPDRLKTPLEKVDGQWVSIDWDSALDKAAARLAEIQTAHGDDAVAGYWGNPSSHNLGVILSAGSLRKALGSRNMFTAASLDQMPHQLTSYLMFGNGQMFTIPDIDRTDFMLMLGANPAVSNGSLMTAGDILGRLEGIRDRGGKVLLVDPRRNETARYVDEHHFIRPGTDALFLIGLIRHIIDRDLCDPAHLSQYIDDWDGLLALFRQFPMTDVSEHCGIPQAEIERIAEAFAAADRAVCYGRMGVATQSYGTLNHWLINVLNIITGNMDRPGGAMFTNPAFHKALDRRSGSFGTYHSRVRGLPEFSSSLPSAAMAEEMTPPGDGQIKALVCVAGNPALSTPNGGLMEQGLAGLEYMVAVDFYLNETSRHADLILPPTGPLEHEQYDIVFNLLAVRNLARYSGPLFEHSPDSRSDWEILQGLTARLAHYKSGEPGPFRMPDLPSPEQILDKGLRTGPYSERFTDYNSGEPVEYDEGLSLDVLRRYPHGLDLGPLQPQFPGYLFTPDQKIQARPAVVVDDLQRLLAEFGGSEGDSGNLRLIGRRDLRTNNSWMHNSQRLAKGRDRCALFMHPDDASNRGVTDGAGVRVTTRAGAVFTSVRLTTDIMRGVVSLPHGWGHDRDGVALRVASAHAGVNANDVTDNLAIDQLSGNAAFNGIPVQVSPVDNSPAAAPTNQQEPSLAER</sequence>
<dbReference type="InterPro" id="IPR006657">
    <property type="entry name" value="MoPterin_dinucl-bd_dom"/>
</dbReference>
<reference evidence="9" key="1">
    <citation type="journal article" date="2019" name="Int. J. Syst. Evol. Microbiol.">
        <title>The Global Catalogue of Microorganisms (GCM) 10K type strain sequencing project: providing services to taxonomists for standard genome sequencing and annotation.</title>
        <authorList>
            <consortium name="The Broad Institute Genomics Platform"/>
            <consortium name="The Broad Institute Genome Sequencing Center for Infectious Disease"/>
            <person name="Wu L."/>
            <person name="Ma J."/>
        </authorList>
    </citation>
    <scope>NUCLEOTIDE SEQUENCE [LARGE SCALE GENOMIC DNA]</scope>
    <source>
        <strain evidence="9">CECT 7297</strain>
    </source>
</reference>
<dbReference type="InterPro" id="IPR006656">
    <property type="entry name" value="Mopterin_OxRdtase"/>
</dbReference>
<dbReference type="SMART" id="SM00926">
    <property type="entry name" value="Molybdop_Fe4S4"/>
    <property type="match status" value="1"/>
</dbReference>
<evidence type="ECO:0000259" key="7">
    <source>
        <dbReference type="PROSITE" id="PS51669"/>
    </source>
</evidence>
<dbReference type="Pfam" id="PF01568">
    <property type="entry name" value="Molydop_binding"/>
    <property type="match status" value="1"/>
</dbReference>
<name>A0ABV8QE53_9GAMM</name>
<protein>
    <submittedName>
        <fullName evidence="8">Molybdopterin oxidoreductase family protein</fullName>
    </submittedName>
</protein>
<evidence type="ECO:0000256" key="2">
    <source>
        <dbReference type="ARBA" id="ARBA00022723"/>
    </source>
</evidence>
<dbReference type="RefSeq" id="WP_379885419.1">
    <property type="nucleotide sequence ID" value="NZ_JBHSDI010000001.1"/>
</dbReference>
<dbReference type="Gene3D" id="2.20.25.90">
    <property type="entry name" value="ADC-like domains"/>
    <property type="match status" value="1"/>
</dbReference>
<evidence type="ECO:0000256" key="3">
    <source>
        <dbReference type="ARBA" id="ARBA00023002"/>
    </source>
</evidence>
<evidence type="ECO:0000256" key="1">
    <source>
        <dbReference type="ARBA" id="ARBA00022485"/>
    </source>
</evidence>
<gene>
    <name evidence="8" type="ORF">ACFOZ5_02300</name>
</gene>
<feature type="compositionally biased region" description="Polar residues" evidence="6">
    <location>
        <begin position="724"/>
        <end position="735"/>
    </location>
</feature>
<accession>A0ABV8QE53</accession>
<keyword evidence="4" id="KW-0408">Iron</keyword>
<keyword evidence="2" id="KW-0479">Metal-binding</keyword>
<feature type="domain" description="4Fe-4S Mo/W bis-MGD-type" evidence="7">
    <location>
        <begin position="1"/>
        <end position="57"/>
    </location>
</feature>
<comment type="caution">
    <text evidence="8">The sequence shown here is derived from an EMBL/GenBank/DDBJ whole genome shotgun (WGS) entry which is preliminary data.</text>
</comment>
<dbReference type="Gene3D" id="2.40.40.20">
    <property type="match status" value="1"/>
</dbReference>
<dbReference type="InterPro" id="IPR050123">
    <property type="entry name" value="Prok_molybdopt-oxidoreductase"/>
</dbReference>
<keyword evidence="5" id="KW-0411">Iron-sulfur</keyword>
<keyword evidence="3" id="KW-0560">Oxidoreductase</keyword>
<dbReference type="CDD" id="cd02782">
    <property type="entry name" value="MopB_CT_1"/>
    <property type="match status" value="1"/>
</dbReference>
<dbReference type="InterPro" id="IPR006963">
    <property type="entry name" value="Mopterin_OxRdtase_4Fe-4S_dom"/>
</dbReference>
<dbReference type="Gene3D" id="3.40.228.10">
    <property type="entry name" value="Dimethylsulfoxide Reductase, domain 2"/>
    <property type="match status" value="1"/>
</dbReference>
<dbReference type="PROSITE" id="PS51669">
    <property type="entry name" value="4FE4S_MOW_BIS_MGD"/>
    <property type="match status" value="1"/>
</dbReference>
<feature type="region of interest" description="Disordered" evidence="6">
    <location>
        <begin position="715"/>
        <end position="735"/>
    </location>
</feature>
<evidence type="ECO:0000256" key="6">
    <source>
        <dbReference type="SAM" id="MobiDB-lite"/>
    </source>
</evidence>